<dbReference type="SMART" id="SM00257">
    <property type="entry name" value="LysM"/>
    <property type="match status" value="2"/>
</dbReference>
<evidence type="ECO:0000256" key="5">
    <source>
        <dbReference type="ARBA" id="ARBA00022801"/>
    </source>
</evidence>
<dbReference type="KEGG" id="afx:JZ786_15790"/>
<dbReference type="EMBL" id="CP071182">
    <property type="protein sequence ID" value="QSO45984.1"/>
    <property type="molecule type" value="Genomic_DNA"/>
</dbReference>
<protein>
    <submittedName>
        <fullName evidence="10">C40 family peptidase</fullName>
    </submittedName>
</protein>
<dbReference type="SUPFAM" id="SSF54001">
    <property type="entry name" value="Cysteine proteinases"/>
    <property type="match status" value="1"/>
</dbReference>
<dbReference type="GO" id="GO:0006508">
    <property type="term" value="P:proteolysis"/>
    <property type="evidence" value="ECO:0007669"/>
    <property type="project" value="UniProtKB-KW"/>
</dbReference>
<dbReference type="CDD" id="cd00118">
    <property type="entry name" value="LysM"/>
    <property type="match status" value="2"/>
</dbReference>
<evidence type="ECO:0000256" key="6">
    <source>
        <dbReference type="ARBA" id="ARBA00022807"/>
    </source>
</evidence>
<dbReference type="InterPro" id="IPR018392">
    <property type="entry name" value="LysM"/>
</dbReference>
<keyword evidence="2" id="KW-0645">Protease</keyword>
<evidence type="ECO:0000259" key="8">
    <source>
        <dbReference type="PROSITE" id="PS51782"/>
    </source>
</evidence>
<dbReference type="AlphaFoldDB" id="A0A9X7VVR8"/>
<evidence type="ECO:0000256" key="4">
    <source>
        <dbReference type="ARBA" id="ARBA00022737"/>
    </source>
</evidence>
<keyword evidence="4" id="KW-0677">Repeat</keyword>
<accession>A0A9X7VVR8</accession>
<dbReference type="Pfam" id="PF01476">
    <property type="entry name" value="LysM"/>
    <property type="match status" value="2"/>
</dbReference>
<evidence type="ECO:0000313" key="10">
    <source>
        <dbReference type="EMBL" id="QSO45984.1"/>
    </source>
</evidence>
<dbReference type="RefSeq" id="WP_206655356.1">
    <property type="nucleotide sequence ID" value="NZ_CP071182.1"/>
</dbReference>
<dbReference type="SUPFAM" id="SSF54106">
    <property type="entry name" value="LysM domain"/>
    <property type="match status" value="2"/>
</dbReference>
<evidence type="ECO:0000256" key="2">
    <source>
        <dbReference type="ARBA" id="ARBA00022670"/>
    </source>
</evidence>
<dbReference type="InterPro" id="IPR051202">
    <property type="entry name" value="Peptidase_C40"/>
</dbReference>
<evidence type="ECO:0000256" key="7">
    <source>
        <dbReference type="SAM" id="SignalP"/>
    </source>
</evidence>
<gene>
    <name evidence="10" type="ORF">JZ786_15790</name>
</gene>
<keyword evidence="3 7" id="KW-0732">Signal</keyword>
<evidence type="ECO:0000256" key="3">
    <source>
        <dbReference type="ARBA" id="ARBA00022729"/>
    </source>
</evidence>
<evidence type="ECO:0000256" key="1">
    <source>
        <dbReference type="ARBA" id="ARBA00007074"/>
    </source>
</evidence>
<keyword evidence="11" id="KW-1185">Reference proteome</keyword>
<reference evidence="10 11" key="1">
    <citation type="submission" date="2021-02" db="EMBL/GenBank/DDBJ databases">
        <title>Alicyclobacillus curvatus sp. nov. and Alicyclobacillus mengziensis sp. nov., two acidophilic bacteria isolated from acid mine drainage.</title>
        <authorList>
            <person name="Huang Y."/>
        </authorList>
    </citation>
    <scope>NUCLEOTIDE SEQUENCE [LARGE SCALE GENOMIC DNA]</scope>
    <source>
        <strain evidence="10 11">S30H14</strain>
    </source>
</reference>
<evidence type="ECO:0000313" key="11">
    <source>
        <dbReference type="Proteomes" id="UP000663505"/>
    </source>
</evidence>
<name>A0A9X7VVR8_9BACL</name>
<proteinExistence type="inferred from homology"/>
<feature type="signal peptide" evidence="7">
    <location>
        <begin position="1"/>
        <end position="24"/>
    </location>
</feature>
<dbReference type="PANTHER" id="PTHR47053">
    <property type="entry name" value="MUREIN DD-ENDOPEPTIDASE MEPH-RELATED"/>
    <property type="match status" value="1"/>
</dbReference>
<dbReference type="Gene3D" id="3.10.350.10">
    <property type="entry name" value="LysM domain"/>
    <property type="match status" value="2"/>
</dbReference>
<dbReference type="PROSITE" id="PS51935">
    <property type="entry name" value="NLPC_P60"/>
    <property type="match status" value="1"/>
</dbReference>
<organism evidence="10 11">
    <name type="scientific">Alicyclobacillus mengziensis</name>
    <dbReference type="NCBI Taxonomy" id="2931921"/>
    <lineage>
        <taxon>Bacteria</taxon>
        <taxon>Bacillati</taxon>
        <taxon>Bacillota</taxon>
        <taxon>Bacilli</taxon>
        <taxon>Bacillales</taxon>
        <taxon>Alicyclobacillaceae</taxon>
        <taxon>Alicyclobacillus</taxon>
    </lineage>
</organism>
<evidence type="ECO:0000259" key="9">
    <source>
        <dbReference type="PROSITE" id="PS51935"/>
    </source>
</evidence>
<comment type="similarity">
    <text evidence="1">Belongs to the peptidase C40 family.</text>
</comment>
<dbReference type="InterPro" id="IPR000064">
    <property type="entry name" value="NLP_P60_dom"/>
</dbReference>
<feature type="domain" description="LysM" evidence="8">
    <location>
        <begin position="25"/>
        <end position="68"/>
    </location>
</feature>
<feature type="domain" description="LysM" evidence="8">
    <location>
        <begin position="94"/>
        <end position="138"/>
    </location>
</feature>
<dbReference type="Proteomes" id="UP000663505">
    <property type="component" value="Chromosome"/>
</dbReference>
<dbReference type="Pfam" id="PF00877">
    <property type="entry name" value="NLPC_P60"/>
    <property type="match status" value="1"/>
</dbReference>
<dbReference type="Gene3D" id="3.90.1720.10">
    <property type="entry name" value="endopeptidase domain like (from Nostoc punctiforme)"/>
    <property type="match status" value="1"/>
</dbReference>
<dbReference type="InterPro" id="IPR036779">
    <property type="entry name" value="LysM_dom_sf"/>
</dbReference>
<feature type="chain" id="PRO_5040786117" evidence="7">
    <location>
        <begin position="25"/>
        <end position="279"/>
    </location>
</feature>
<dbReference type="PANTHER" id="PTHR47053:SF1">
    <property type="entry name" value="MUREIN DD-ENDOPEPTIDASE MEPH-RELATED"/>
    <property type="match status" value="1"/>
</dbReference>
<sequence>MKSFVGRVAVTAALCISVPSAAYASTVKVSHGQTLWEIAMQHHVSVSSLEQANGLHSTTLHIGQVLQIPGTSGTNSHAPSSYVAKSAVTSERIAIVTVQKGDTVSGIASRYGTTTAATLRLNGLSARSVLHVGQKLKVYAGGVSAHSSRSESAPAGLGSAVLGLNITDFAKQFLGVPYRWGGESPYGFDCSGLVQFVYGHFGIHVGRSSYAQYSEGSWAPARYPNIGDLVFFNTDGPGASHVGIYIGNGEFINAEDRGVRIDSLSSGYWGAHYIGARHF</sequence>
<feature type="domain" description="NlpC/P60" evidence="9">
    <location>
        <begin position="159"/>
        <end position="279"/>
    </location>
</feature>
<dbReference type="GO" id="GO:0008234">
    <property type="term" value="F:cysteine-type peptidase activity"/>
    <property type="evidence" value="ECO:0007669"/>
    <property type="project" value="UniProtKB-KW"/>
</dbReference>
<keyword evidence="5" id="KW-0378">Hydrolase</keyword>
<dbReference type="PROSITE" id="PS51782">
    <property type="entry name" value="LYSM"/>
    <property type="match status" value="2"/>
</dbReference>
<dbReference type="InterPro" id="IPR038765">
    <property type="entry name" value="Papain-like_cys_pep_sf"/>
</dbReference>
<keyword evidence="6" id="KW-0788">Thiol protease</keyword>